<dbReference type="PANTHER" id="PTHR10993:SF7">
    <property type="entry name" value="LIPOYLTRANSFERASE 2, MITOCHONDRIAL-RELATED"/>
    <property type="match status" value="1"/>
</dbReference>
<reference evidence="2" key="1">
    <citation type="submission" date="2025-08" db="UniProtKB">
        <authorList>
            <consortium name="Ensembl"/>
        </authorList>
    </citation>
    <scope>IDENTIFICATION</scope>
</reference>
<dbReference type="InterPro" id="IPR045864">
    <property type="entry name" value="aa-tRNA-synth_II/BPL/LPL"/>
</dbReference>
<name>A0A8D0HC63_SPHPU</name>
<evidence type="ECO:0000313" key="3">
    <source>
        <dbReference type="Proteomes" id="UP000694392"/>
    </source>
</evidence>
<dbReference type="Gene3D" id="3.30.930.10">
    <property type="entry name" value="Bira Bifunctional Protein, Domain 2"/>
    <property type="match status" value="1"/>
</dbReference>
<feature type="domain" description="BPL/LPL catalytic" evidence="1">
    <location>
        <begin position="1"/>
        <end position="124"/>
    </location>
</feature>
<reference evidence="2" key="2">
    <citation type="submission" date="2025-09" db="UniProtKB">
        <authorList>
            <consortium name="Ensembl"/>
        </authorList>
    </citation>
    <scope>IDENTIFICATION</scope>
</reference>
<accession>A0A8D0HC63</accession>
<dbReference type="Ensembl" id="ENSSPUT00000020752.1">
    <property type="protein sequence ID" value="ENSSPUP00000019483.1"/>
    <property type="gene ID" value="ENSSPUG00000015006.1"/>
</dbReference>
<dbReference type="Pfam" id="PF21948">
    <property type="entry name" value="LplA-B_cat"/>
    <property type="match status" value="1"/>
</dbReference>
<dbReference type="SUPFAM" id="SSF55681">
    <property type="entry name" value="Class II aaRS and biotin synthetases"/>
    <property type="match status" value="1"/>
</dbReference>
<dbReference type="GO" id="GO:0009249">
    <property type="term" value="P:protein lipoylation"/>
    <property type="evidence" value="ECO:0007669"/>
    <property type="project" value="TreeGrafter"/>
</dbReference>
<dbReference type="AlphaFoldDB" id="A0A8D0HC63"/>
<sequence>MSCYNLSQLFGPAPAMCQEVLGYRRAGHILISAERRAKHFAAGYCPVFWFVWLLFGVRCGRHITSHGLALNCCTDLTWFDHIVPCGLVGKGVTSLSQELNRDVTVDEVTEPFLDAFAEVFKCTLVFSEEPVV</sequence>
<evidence type="ECO:0000313" key="2">
    <source>
        <dbReference type="Ensembl" id="ENSSPUP00000019483.1"/>
    </source>
</evidence>
<dbReference type="InterPro" id="IPR004143">
    <property type="entry name" value="BPL_LPL_catalytic"/>
</dbReference>
<proteinExistence type="predicted"/>
<dbReference type="Proteomes" id="UP000694392">
    <property type="component" value="Unplaced"/>
</dbReference>
<dbReference type="PANTHER" id="PTHR10993">
    <property type="entry name" value="OCTANOYLTRANSFERASE"/>
    <property type="match status" value="1"/>
</dbReference>
<protein>
    <recommendedName>
        <fullName evidence="1">BPL/LPL catalytic domain-containing protein</fullName>
    </recommendedName>
</protein>
<organism evidence="2 3">
    <name type="scientific">Sphenodon punctatus</name>
    <name type="common">Tuatara</name>
    <name type="synonym">Hatteria punctata</name>
    <dbReference type="NCBI Taxonomy" id="8508"/>
    <lineage>
        <taxon>Eukaryota</taxon>
        <taxon>Metazoa</taxon>
        <taxon>Chordata</taxon>
        <taxon>Craniata</taxon>
        <taxon>Vertebrata</taxon>
        <taxon>Euteleostomi</taxon>
        <taxon>Lepidosauria</taxon>
        <taxon>Sphenodontia</taxon>
        <taxon>Sphenodontidae</taxon>
        <taxon>Sphenodon</taxon>
    </lineage>
</organism>
<dbReference type="GO" id="GO:0033819">
    <property type="term" value="F:lipoyl(octanoyl) transferase activity"/>
    <property type="evidence" value="ECO:0007669"/>
    <property type="project" value="TreeGrafter"/>
</dbReference>
<dbReference type="GeneTree" id="ENSGT00940000171354"/>
<evidence type="ECO:0000259" key="1">
    <source>
        <dbReference type="PROSITE" id="PS51733"/>
    </source>
</evidence>
<keyword evidence="3" id="KW-1185">Reference proteome</keyword>
<dbReference type="PROSITE" id="PS51733">
    <property type="entry name" value="BPL_LPL_CATALYTIC"/>
    <property type="match status" value="1"/>
</dbReference>